<protein>
    <recommendedName>
        <fullName evidence="8">Phosphoribosylaminoimidazole-succinocarboxamide synthase</fullName>
        <ecNumber evidence="8">6.3.2.6</ecNumber>
    </recommendedName>
    <alternativeName>
        <fullName evidence="8">SAICAR synthetase</fullName>
    </alternativeName>
</protein>
<dbReference type="Gene3D" id="3.30.470.20">
    <property type="entry name" value="ATP-grasp fold, B domain"/>
    <property type="match status" value="1"/>
</dbReference>
<dbReference type="GO" id="GO:0006189">
    <property type="term" value="P:'de novo' IMP biosynthetic process"/>
    <property type="evidence" value="ECO:0007669"/>
    <property type="project" value="UniProtKB-UniRule"/>
</dbReference>
<evidence type="ECO:0000256" key="2">
    <source>
        <dbReference type="ARBA" id="ARBA00010190"/>
    </source>
</evidence>
<dbReference type="GeneID" id="94545602"/>
<evidence type="ECO:0000256" key="6">
    <source>
        <dbReference type="ARBA" id="ARBA00022840"/>
    </source>
</evidence>
<dbReference type="PANTHER" id="PTHR43599">
    <property type="entry name" value="MULTIFUNCTIONAL PROTEIN ADE2"/>
    <property type="match status" value="1"/>
</dbReference>
<keyword evidence="6 8" id="KW-0067">ATP-binding</keyword>
<sequence>MSNIEKQDLIIEGKAKAVYNTTDPALVWVHNLDQATALNGKKKEAITNKAHYTNAISGLLFQYLAEQGIANHFVERLNDTDVLVKKLTMAKVEVVTRNYASGSFERKYAVPHLQELTPKVQEFYYKNDQLDDPSLNDSQILALGLASTSDIATFRSTALAVNEKLTALFAEIGIILVDFKVEYGYQADGSLLLADELSPDNMRLIDATTQVSLDKDVFRQGTGEITDVYEIVLSRLQHALHY</sequence>
<dbReference type="PANTHER" id="PTHR43599:SF3">
    <property type="entry name" value="SI:DKEY-6E2.2"/>
    <property type="match status" value="1"/>
</dbReference>
<dbReference type="EMBL" id="QRAS01000001">
    <property type="protein sequence ID" value="RDL11604.1"/>
    <property type="molecule type" value="Genomic_DNA"/>
</dbReference>
<dbReference type="InterPro" id="IPR050089">
    <property type="entry name" value="SAICAR_synthetase"/>
</dbReference>
<keyword evidence="3 8" id="KW-0436">Ligase</keyword>
<dbReference type="Proteomes" id="UP000254912">
    <property type="component" value="Unassembled WGS sequence"/>
</dbReference>
<dbReference type="GO" id="GO:0009236">
    <property type="term" value="P:cobalamin biosynthetic process"/>
    <property type="evidence" value="ECO:0007669"/>
    <property type="project" value="InterPro"/>
</dbReference>
<comment type="similarity">
    <text evidence="2 8">Belongs to the SAICAR synthetase family.</text>
</comment>
<keyword evidence="4 8" id="KW-0547">Nucleotide-binding</keyword>
<organism evidence="9 10">
    <name type="scientific">Weissella soli</name>
    <dbReference type="NCBI Taxonomy" id="155866"/>
    <lineage>
        <taxon>Bacteria</taxon>
        <taxon>Bacillati</taxon>
        <taxon>Bacillota</taxon>
        <taxon>Bacilli</taxon>
        <taxon>Lactobacillales</taxon>
        <taxon>Lactobacillaceae</taxon>
        <taxon>Weissella</taxon>
    </lineage>
</organism>
<gene>
    <name evidence="8" type="primary">purC</name>
    <name evidence="9" type="ORF">DFP99_0022</name>
</gene>
<dbReference type="InterPro" id="IPR028923">
    <property type="entry name" value="SAICAR_synt/ADE2_N"/>
</dbReference>
<dbReference type="KEGG" id="wso:WSWS_00393"/>
<dbReference type="Gene3D" id="3.30.200.20">
    <property type="entry name" value="Phosphorylase Kinase, domain 1"/>
    <property type="match status" value="1"/>
</dbReference>
<dbReference type="EC" id="6.3.2.6" evidence="8"/>
<comment type="caution">
    <text evidence="9">The sequence shown here is derived from an EMBL/GenBank/DDBJ whole genome shotgun (WGS) entry which is preliminary data.</text>
</comment>
<evidence type="ECO:0000256" key="3">
    <source>
        <dbReference type="ARBA" id="ARBA00022598"/>
    </source>
</evidence>
<evidence type="ECO:0000313" key="9">
    <source>
        <dbReference type="EMBL" id="RDL11604.1"/>
    </source>
</evidence>
<dbReference type="AlphaFoldDB" id="A0A288Q8H8"/>
<dbReference type="GO" id="GO:0005524">
    <property type="term" value="F:ATP binding"/>
    <property type="evidence" value="ECO:0007669"/>
    <property type="project" value="UniProtKB-KW"/>
</dbReference>
<comment type="pathway">
    <text evidence="1 8">Purine metabolism; IMP biosynthesis via de novo pathway; 5-amino-1-(5-phospho-D-ribosyl)imidazole-4-carboxamide from 5-amino-1-(5-phospho-D-ribosyl)imidazole-4-carboxylate: step 1/2.</text>
</comment>
<dbReference type="UniPathway" id="UPA00074">
    <property type="reaction ID" value="UER00131"/>
</dbReference>
<evidence type="ECO:0000256" key="5">
    <source>
        <dbReference type="ARBA" id="ARBA00022755"/>
    </source>
</evidence>
<dbReference type="RefSeq" id="WP_070229679.1">
    <property type="nucleotide sequence ID" value="NZ_BJYO01000002.1"/>
</dbReference>
<keyword evidence="5 8" id="KW-0658">Purine biosynthesis</keyword>
<evidence type="ECO:0000256" key="4">
    <source>
        <dbReference type="ARBA" id="ARBA00022741"/>
    </source>
</evidence>
<dbReference type="InterPro" id="IPR033934">
    <property type="entry name" value="SAICAR_synt_PurC"/>
</dbReference>
<name>A0A288Q8H8_9LACO</name>
<reference evidence="9 10" key="1">
    <citation type="submission" date="2018-07" db="EMBL/GenBank/DDBJ databases">
        <title>Genomic Encyclopedia of Type Strains, Phase III (KMG-III): the genomes of soil and plant-associated and newly described type strains.</title>
        <authorList>
            <person name="Whitman W."/>
        </authorList>
    </citation>
    <scope>NUCLEOTIDE SEQUENCE [LARGE SCALE GENOMIC DNA]</scope>
    <source>
        <strain evidence="9 10">CECT 7031</strain>
    </source>
</reference>
<dbReference type="SUPFAM" id="SSF56104">
    <property type="entry name" value="SAICAR synthase-like"/>
    <property type="match status" value="1"/>
</dbReference>
<keyword evidence="10" id="KW-1185">Reference proteome</keyword>
<dbReference type="HAMAP" id="MF_00137">
    <property type="entry name" value="SAICAR_synth"/>
    <property type="match status" value="1"/>
</dbReference>
<evidence type="ECO:0000256" key="1">
    <source>
        <dbReference type="ARBA" id="ARBA00004672"/>
    </source>
</evidence>
<evidence type="ECO:0000256" key="7">
    <source>
        <dbReference type="ARBA" id="ARBA00048475"/>
    </source>
</evidence>
<evidence type="ECO:0000256" key="8">
    <source>
        <dbReference type="HAMAP-Rule" id="MF_00137"/>
    </source>
</evidence>
<dbReference type="CDD" id="cd01415">
    <property type="entry name" value="SAICAR_synt_PurC"/>
    <property type="match status" value="1"/>
</dbReference>
<dbReference type="Pfam" id="PF01259">
    <property type="entry name" value="SAICAR_synt"/>
    <property type="match status" value="1"/>
</dbReference>
<comment type="catalytic activity">
    <reaction evidence="7 8">
        <text>5-amino-1-(5-phospho-D-ribosyl)imidazole-4-carboxylate + L-aspartate + ATP = (2S)-2-[5-amino-1-(5-phospho-beta-D-ribosyl)imidazole-4-carboxamido]succinate + ADP + phosphate + 2 H(+)</text>
        <dbReference type="Rhea" id="RHEA:22628"/>
        <dbReference type="ChEBI" id="CHEBI:15378"/>
        <dbReference type="ChEBI" id="CHEBI:29991"/>
        <dbReference type="ChEBI" id="CHEBI:30616"/>
        <dbReference type="ChEBI" id="CHEBI:43474"/>
        <dbReference type="ChEBI" id="CHEBI:58443"/>
        <dbReference type="ChEBI" id="CHEBI:77657"/>
        <dbReference type="ChEBI" id="CHEBI:456216"/>
        <dbReference type="EC" id="6.3.2.6"/>
    </reaction>
</comment>
<proteinExistence type="inferred from homology"/>
<accession>A0A288Q8H8</accession>
<dbReference type="GO" id="GO:0004639">
    <property type="term" value="F:phosphoribosylaminoimidazolesuccinocarboxamide synthase activity"/>
    <property type="evidence" value="ECO:0007669"/>
    <property type="project" value="UniProtKB-UniRule"/>
</dbReference>
<evidence type="ECO:0000313" key="10">
    <source>
        <dbReference type="Proteomes" id="UP000254912"/>
    </source>
</evidence>